<keyword evidence="2" id="KW-1185">Reference proteome</keyword>
<name>A0ACB8H6E2_PSICU</name>
<gene>
    <name evidence="1" type="ORF">JR316_0005464</name>
</gene>
<protein>
    <submittedName>
        <fullName evidence="1">Spermidine N(1)-acetyltransferase</fullName>
    </submittedName>
</protein>
<proteinExistence type="predicted"/>
<evidence type="ECO:0000313" key="1">
    <source>
        <dbReference type="EMBL" id="KAH9483358.1"/>
    </source>
</evidence>
<dbReference type="Proteomes" id="UP000664032">
    <property type="component" value="Unassembled WGS sequence"/>
</dbReference>
<comment type="caution">
    <text evidence="1">The sequence shown here is derived from an EMBL/GenBank/DDBJ whole genome shotgun (WGS) entry which is preliminary data.</text>
</comment>
<dbReference type="EMBL" id="JAFIQS020000004">
    <property type="protein sequence ID" value="KAH9483358.1"/>
    <property type="molecule type" value="Genomic_DNA"/>
</dbReference>
<sequence>MFDLECGIRLRAAHTSPGTDYDNIVSLYNNAKVAEYMSYDFPVPQGDSLKEFFQGIVTKNAEMFCIVETIPQSQGGKDDVEKPRFVGMAALWVSRRERGHRHSEFGIGLMPEFWGKGYGKEITKFLIHHGFYHLNLHRISLETIGGNDRAITMYKACGFVEEGRLREAVWVRGGWRDIIVMGILVDEWRERSLNRD</sequence>
<evidence type="ECO:0000313" key="2">
    <source>
        <dbReference type="Proteomes" id="UP000664032"/>
    </source>
</evidence>
<reference evidence="1" key="1">
    <citation type="submission" date="2021-10" db="EMBL/GenBank/DDBJ databases">
        <title>Psilocybe cubensis genome.</title>
        <authorList>
            <person name="Mckernan K.J."/>
            <person name="Crawford S."/>
            <person name="Trippe A."/>
            <person name="Kane L.T."/>
            <person name="Mclaughlin S."/>
        </authorList>
    </citation>
    <scope>NUCLEOTIDE SEQUENCE</scope>
    <source>
        <strain evidence="1">MGC-MH-2018</strain>
    </source>
</reference>
<accession>A0ACB8H6E2</accession>
<organism evidence="1 2">
    <name type="scientific">Psilocybe cubensis</name>
    <name type="common">Psychedelic mushroom</name>
    <name type="synonym">Stropharia cubensis</name>
    <dbReference type="NCBI Taxonomy" id="181762"/>
    <lineage>
        <taxon>Eukaryota</taxon>
        <taxon>Fungi</taxon>
        <taxon>Dikarya</taxon>
        <taxon>Basidiomycota</taxon>
        <taxon>Agaricomycotina</taxon>
        <taxon>Agaricomycetes</taxon>
        <taxon>Agaricomycetidae</taxon>
        <taxon>Agaricales</taxon>
        <taxon>Agaricineae</taxon>
        <taxon>Strophariaceae</taxon>
        <taxon>Psilocybe</taxon>
    </lineage>
</organism>